<dbReference type="InterPro" id="IPR044996">
    <property type="entry name" value="COQ10-like"/>
</dbReference>
<keyword evidence="4" id="KW-1185">Reference proteome</keyword>
<feature type="domain" description="Coenzyme Q-binding protein COQ10 START" evidence="2">
    <location>
        <begin position="15"/>
        <end position="138"/>
    </location>
</feature>
<dbReference type="Gene3D" id="3.30.530.20">
    <property type="match status" value="1"/>
</dbReference>
<proteinExistence type="inferred from homology"/>
<evidence type="ECO:0000313" key="4">
    <source>
        <dbReference type="Proteomes" id="UP000011744"/>
    </source>
</evidence>
<evidence type="ECO:0000259" key="2">
    <source>
        <dbReference type="Pfam" id="PF03364"/>
    </source>
</evidence>
<reference evidence="3 4" key="1">
    <citation type="journal article" date="2014" name="Genome Announc.">
        <title>Draft Genome Sequence of Magnetospirillum sp. Strain SO-1, a Freshwater Magnetotactic Bacterium Isolated from the Ol'khovka River, Russia.</title>
        <authorList>
            <person name="Grouzdev D.S."/>
            <person name="Dziuba M.V."/>
            <person name="Sukhacheva M.S."/>
            <person name="Mardanov A.V."/>
            <person name="Beletskiy A.V."/>
            <person name="Kuznetsov B.B."/>
            <person name="Skryabin K.G."/>
        </authorList>
    </citation>
    <scope>NUCLEOTIDE SEQUENCE [LARGE SCALE GENOMIC DNA]</scope>
    <source>
        <strain evidence="3 4">SO-1</strain>
    </source>
</reference>
<dbReference type="OrthoDB" id="9804759at2"/>
<dbReference type="Pfam" id="PF03364">
    <property type="entry name" value="Polyketide_cyc"/>
    <property type="match status" value="1"/>
</dbReference>
<dbReference type="RefSeq" id="WP_008618451.1">
    <property type="nucleotide sequence ID" value="NZ_AONQ01000035.1"/>
</dbReference>
<comment type="similarity">
    <text evidence="1">Belongs to the ribosome association toxin RatA family.</text>
</comment>
<dbReference type="GO" id="GO:0045333">
    <property type="term" value="P:cellular respiration"/>
    <property type="evidence" value="ECO:0007669"/>
    <property type="project" value="InterPro"/>
</dbReference>
<name>M3A9F4_9PROT</name>
<dbReference type="PANTHER" id="PTHR12901:SF10">
    <property type="entry name" value="COENZYME Q-BINDING PROTEIN COQ10, MITOCHONDRIAL"/>
    <property type="match status" value="1"/>
</dbReference>
<gene>
    <name evidence="3" type="ORF">H261_13619</name>
</gene>
<sequence>MHALKGGWRIDVPRHTPEELYALAVDIESYPRFLPWCQQARIRARDGDRIEVDNLFGLGPMQARFTSQALEEPPERLTITSQDGPFRRFRLIWEFAPLGEEGCRVEASYKMELRSPMLHSMAAMTLPAMEHKVVRNFKERIRRVYGR</sequence>
<dbReference type="CDD" id="cd07813">
    <property type="entry name" value="COQ10p_like"/>
    <property type="match status" value="1"/>
</dbReference>
<dbReference type="eggNOG" id="COG2867">
    <property type="taxonomic scope" value="Bacteria"/>
</dbReference>
<dbReference type="PANTHER" id="PTHR12901">
    <property type="entry name" value="SPERM PROTEIN HOMOLOG"/>
    <property type="match status" value="1"/>
</dbReference>
<dbReference type="AlphaFoldDB" id="M3A9F4"/>
<dbReference type="Proteomes" id="UP000011744">
    <property type="component" value="Unassembled WGS sequence"/>
</dbReference>
<dbReference type="STRING" id="1244869.H261_13619"/>
<protein>
    <submittedName>
        <fullName evidence="3">Oligoketide cyclase/lipid transport protein</fullName>
    </submittedName>
</protein>
<dbReference type="GO" id="GO:0048039">
    <property type="term" value="F:ubiquinone binding"/>
    <property type="evidence" value="ECO:0007669"/>
    <property type="project" value="InterPro"/>
</dbReference>
<evidence type="ECO:0000313" key="3">
    <source>
        <dbReference type="EMBL" id="EME69418.1"/>
    </source>
</evidence>
<dbReference type="SUPFAM" id="SSF55961">
    <property type="entry name" value="Bet v1-like"/>
    <property type="match status" value="1"/>
</dbReference>
<comment type="caution">
    <text evidence="3">The sequence shown here is derived from an EMBL/GenBank/DDBJ whole genome shotgun (WGS) entry which is preliminary data.</text>
</comment>
<evidence type="ECO:0000256" key="1">
    <source>
        <dbReference type="ARBA" id="ARBA00008918"/>
    </source>
</evidence>
<dbReference type="InterPro" id="IPR023393">
    <property type="entry name" value="START-like_dom_sf"/>
</dbReference>
<organism evidence="3 4">
    <name type="scientific">Paramagnetospirillum caucaseum</name>
    <dbReference type="NCBI Taxonomy" id="1244869"/>
    <lineage>
        <taxon>Bacteria</taxon>
        <taxon>Pseudomonadati</taxon>
        <taxon>Pseudomonadota</taxon>
        <taxon>Alphaproteobacteria</taxon>
        <taxon>Rhodospirillales</taxon>
        <taxon>Magnetospirillaceae</taxon>
        <taxon>Paramagnetospirillum</taxon>
    </lineage>
</organism>
<accession>M3A9F4</accession>
<dbReference type="InterPro" id="IPR005031">
    <property type="entry name" value="COQ10_START"/>
</dbReference>
<dbReference type="PATRIC" id="fig|1244869.3.peg.2744"/>
<dbReference type="EMBL" id="AONQ01000035">
    <property type="protein sequence ID" value="EME69418.1"/>
    <property type="molecule type" value="Genomic_DNA"/>
</dbReference>